<sequence>MKHPDPILSTVARAVFFVVLLFAFHMLWRGHYSPGGGFIAGLIVSAALVLYRIAFGEAATRANLRVLLPWGIGLALLTGFVPFALGLPFLTSDHGSVETALTGKFAWATAFVFDVGVFLVVIGATMGVIRALTELPSEEVK</sequence>
<keyword evidence="6 7" id="KW-0472">Membrane</keyword>
<dbReference type="PANTHER" id="PTHR33932">
    <property type="entry name" value="NA(+)/H(+) ANTIPORTER SUBUNIT B"/>
    <property type="match status" value="1"/>
</dbReference>
<dbReference type="EMBL" id="QJSX01000001">
    <property type="protein sequence ID" value="PYE56542.1"/>
    <property type="molecule type" value="Genomic_DNA"/>
</dbReference>
<evidence type="ECO:0000256" key="1">
    <source>
        <dbReference type="ARBA" id="ARBA00004651"/>
    </source>
</evidence>
<dbReference type="PANTHER" id="PTHR33932:SF4">
    <property type="entry name" value="NA(+)_H(+) ANTIPORTER SUBUNIT B"/>
    <property type="match status" value="1"/>
</dbReference>
<dbReference type="OrthoDB" id="9798859at2"/>
<protein>
    <submittedName>
        <fullName evidence="9">Multisubunit sodium/proton antiporter MrpB subunit</fullName>
    </submittedName>
</protein>
<name>A0A318SNQ6_9DEIO</name>
<dbReference type="Pfam" id="PF04039">
    <property type="entry name" value="MnhB"/>
    <property type="match status" value="1"/>
</dbReference>
<comment type="similarity">
    <text evidence="2">Belongs to the CPA3 antiporters (TC 2.A.63) subunit B family.</text>
</comment>
<keyword evidence="4 7" id="KW-0812">Transmembrane</keyword>
<comment type="caution">
    <text evidence="9">The sequence shown here is derived from an EMBL/GenBank/DDBJ whole genome shotgun (WGS) entry which is preliminary data.</text>
</comment>
<evidence type="ECO:0000259" key="8">
    <source>
        <dbReference type="Pfam" id="PF04039"/>
    </source>
</evidence>
<evidence type="ECO:0000256" key="5">
    <source>
        <dbReference type="ARBA" id="ARBA00022989"/>
    </source>
</evidence>
<feature type="domain" description="Na+/H+ antiporter MnhB subunit-related protein" evidence="8">
    <location>
        <begin position="7"/>
        <end position="126"/>
    </location>
</feature>
<evidence type="ECO:0000313" key="10">
    <source>
        <dbReference type="Proteomes" id="UP000248326"/>
    </source>
</evidence>
<dbReference type="RefSeq" id="WP_110885019.1">
    <property type="nucleotide sequence ID" value="NZ_QJSX01000001.1"/>
</dbReference>
<keyword evidence="3" id="KW-1003">Cell membrane</keyword>
<evidence type="ECO:0000256" key="3">
    <source>
        <dbReference type="ARBA" id="ARBA00022475"/>
    </source>
</evidence>
<proteinExistence type="inferred from homology"/>
<organism evidence="9 10">
    <name type="scientific">Deinococcus yavapaiensis KR-236</name>
    <dbReference type="NCBI Taxonomy" id="694435"/>
    <lineage>
        <taxon>Bacteria</taxon>
        <taxon>Thermotogati</taxon>
        <taxon>Deinococcota</taxon>
        <taxon>Deinococci</taxon>
        <taxon>Deinococcales</taxon>
        <taxon>Deinococcaceae</taxon>
        <taxon>Deinococcus</taxon>
    </lineage>
</organism>
<feature type="transmembrane region" description="Helical" evidence="7">
    <location>
        <begin position="66"/>
        <end position="85"/>
    </location>
</feature>
<accession>A0A318SNQ6</accession>
<dbReference type="Proteomes" id="UP000248326">
    <property type="component" value="Unassembled WGS sequence"/>
</dbReference>
<keyword evidence="5 7" id="KW-1133">Transmembrane helix</keyword>
<evidence type="ECO:0000256" key="6">
    <source>
        <dbReference type="ARBA" id="ARBA00023136"/>
    </source>
</evidence>
<dbReference type="InterPro" id="IPR007182">
    <property type="entry name" value="MnhB"/>
</dbReference>
<evidence type="ECO:0000256" key="7">
    <source>
        <dbReference type="SAM" id="Phobius"/>
    </source>
</evidence>
<evidence type="ECO:0000313" key="9">
    <source>
        <dbReference type="EMBL" id="PYE56542.1"/>
    </source>
</evidence>
<feature type="transmembrane region" description="Helical" evidence="7">
    <location>
        <begin position="7"/>
        <end position="28"/>
    </location>
</feature>
<comment type="subcellular location">
    <subcellularLocation>
        <location evidence="1">Cell membrane</location>
        <topology evidence="1">Multi-pass membrane protein</topology>
    </subcellularLocation>
</comment>
<feature type="transmembrane region" description="Helical" evidence="7">
    <location>
        <begin position="34"/>
        <end position="54"/>
    </location>
</feature>
<dbReference type="AlphaFoldDB" id="A0A318SNQ6"/>
<reference evidence="9 10" key="1">
    <citation type="submission" date="2018-06" db="EMBL/GenBank/DDBJ databases">
        <title>Genomic Encyclopedia of Type Strains, Phase IV (KMG-IV): sequencing the most valuable type-strain genomes for metagenomic binning, comparative biology and taxonomic classification.</title>
        <authorList>
            <person name="Goeker M."/>
        </authorList>
    </citation>
    <scope>NUCLEOTIDE SEQUENCE [LARGE SCALE GENOMIC DNA]</scope>
    <source>
        <strain evidence="9 10">DSM 18048</strain>
    </source>
</reference>
<feature type="transmembrane region" description="Helical" evidence="7">
    <location>
        <begin position="105"/>
        <end position="132"/>
    </location>
</feature>
<keyword evidence="10" id="KW-1185">Reference proteome</keyword>
<dbReference type="GO" id="GO:0005886">
    <property type="term" value="C:plasma membrane"/>
    <property type="evidence" value="ECO:0007669"/>
    <property type="project" value="UniProtKB-SubCell"/>
</dbReference>
<dbReference type="InterPro" id="IPR050622">
    <property type="entry name" value="CPA3_antiporter_subunitB"/>
</dbReference>
<gene>
    <name evidence="9" type="ORF">DES52_101346</name>
</gene>
<evidence type="ECO:0000256" key="4">
    <source>
        <dbReference type="ARBA" id="ARBA00022692"/>
    </source>
</evidence>
<evidence type="ECO:0000256" key="2">
    <source>
        <dbReference type="ARBA" id="ARBA00009425"/>
    </source>
</evidence>